<comment type="similarity">
    <text evidence="13">Belongs to the G-protein coupled receptor 1 family.</text>
</comment>
<sequence length="313" mass="34919">MRGGNYTRITDVWIEGLPGSEQTKMISFFILLAIYIIILIGNFLVIFLVASKSNLHSPMYFFLCGLSLSEIIFTTNLMPVLLNALLNGGTTMYLTACLAQYYICASLGVTECFLLAVMSFDRYMAICKPLHYASSMNLKSCLQLIICSWAGGFLSMLPTIFMMCKLDFCGPKVIDHFFCDLTPVLGLSCSDIFVVKTETTLCASSVTIFPLAFVIGTYVCIILAILRIRSFSGRLKAFSTCSSHLSVVCTYYGSLIILYVIPHQGLSSTNHKMLSLMYSVVTPLFNPIVYSLRNQEIQVGLKKMLTNIRKFNF</sequence>
<feature type="transmembrane region" description="Helical" evidence="14">
    <location>
        <begin position="98"/>
        <end position="120"/>
    </location>
</feature>
<feature type="transmembrane region" description="Helical" evidence="14">
    <location>
        <begin position="273"/>
        <end position="292"/>
    </location>
</feature>
<dbReference type="Proteomes" id="UP000694892">
    <property type="component" value="Chromosome 1S"/>
</dbReference>
<dbReference type="GO" id="GO:0004930">
    <property type="term" value="F:G protein-coupled receptor activity"/>
    <property type="evidence" value="ECO:0007669"/>
    <property type="project" value="UniProtKB-KW"/>
</dbReference>
<keyword evidence="10 13" id="KW-0675">Receptor</keyword>
<evidence type="ECO:0000256" key="13">
    <source>
        <dbReference type="RuleBase" id="RU000688"/>
    </source>
</evidence>
<keyword evidence="9" id="KW-1015">Disulfide bond</keyword>
<evidence type="ECO:0000256" key="12">
    <source>
        <dbReference type="ARBA" id="ARBA00023224"/>
    </source>
</evidence>
<evidence type="ECO:0000256" key="9">
    <source>
        <dbReference type="ARBA" id="ARBA00023157"/>
    </source>
</evidence>
<dbReference type="PRINTS" id="PR00245">
    <property type="entry name" value="OLFACTORYR"/>
</dbReference>
<name>A0A974DUG9_XENLA</name>
<keyword evidence="2 14" id="KW-1003">Cell membrane</keyword>
<dbReference type="PANTHER" id="PTHR24242:SF393">
    <property type="entry name" value="OLFACTORY RECEPTOR"/>
    <property type="match status" value="1"/>
</dbReference>
<dbReference type="SUPFAM" id="SSF81321">
    <property type="entry name" value="Family A G protein-coupled receptor-like"/>
    <property type="match status" value="1"/>
</dbReference>
<keyword evidence="3 14" id="KW-0716">Sensory transduction</keyword>
<evidence type="ECO:0000256" key="3">
    <source>
        <dbReference type="ARBA" id="ARBA00022606"/>
    </source>
</evidence>
<gene>
    <name evidence="16" type="ORF">XELAEV_18010428mg</name>
</gene>
<dbReference type="InterPro" id="IPR050939">
    <property type="entry name" value="Olfactory_GPCR1"/>
</dbReference>
<dbReference type="Gene3D" id="1.20.1070.10">
    <property type="entry name" value="Rhodopsin 7-helix transmembrane proteins"/>
    <property type="match status" value="1"/>
</dbReference>
<organism evidence="16 17">
    <name type="scientific">Xenopus laevis</name>
    <name type="common">African clawed frog</name>
    <dbReference type="NCBI Taxonomy" id="8355"/>
    <lineage>
        <taxon>Eukaryota</taxon>
        <taxon>Metazoa</taxon>
        <taxon>Chordata</taxon>
        <taxon>Craniata</taxon>
        <taxon>Vertebrata</taxon>
        <taxon>Euteleostomi</taxon>
        <taxon>Amphibia</taxon>
        <taxon>Batrachia</taxon>
        <taxon>Anura</taxon>
        <taxon>Pipoidea</taxon>
        <taxon>Pipidae</taxon>
        <taxon>Xenopodinae</taxon>
        <taxon>Xenopus</taxon>
        <taxon>Xenopus</taxon>
    </lineage>
</organism>
<evidence type="ECO:0000256" key="1">
    <source>
        <dbReference type="ARBA" id="ARBA00004651"/>
    </source>
</evidence>
<reference evidence="17" key="1">
    <citation type="journal article" date="2016" name="Nature">
        <title>Genome evolution in the allotetraploid frog Xenopus laevis.</title>
        <authorList>
            <person name="Session A.M."/>
            <person name="Uno Y."/>
            <person name="Kwon T."/>
            <person name="Chapman J.A."/>
            <person name="Toyoda A."/>
            <person name="Takahashi S."/>
            <person name="Fukui A."/>
            <person name="Hikosaka A."/>
            <person name="Suzuki A."/>
            <person name="Kondo M."/>
            <person name="van Heeringen S.J."/>
            <person name="Quigley I."/>
            <person name="Heinz S."/>
            <person name="Ogino H."/>
            <person name="Ochi H."/>
            <person name="Hellsten U."/>
            <person name="Lyons J.B."/>
            <person name="Simakov O."/>
            <person name="Putnam N."/>
            <person name="Stites J."/>
            <person name="Kuroki Y."/>
            <person name="Tanaka T."/>
            <person name="Michiue T."/>
            <person name="Watanabe M."/>
            <person name="Bogdanovic O."/>
            <person name="Lister R."/>
            <person name="Georgiou G."/>
            <person name="Paranjpe S.S."/>
            <person name="van Kruijsbergen I."/>
            <person name="Shu S."/>
            <person name="Carlson J."/>
            <person name="Kinoshita T."/>
            <person name="Ohta Y."/>
            <person name="Mawaribuchi S."/>
            <person name="Jenkins J."/>
            <person name="Grimwood J."/>
            <person name="Schmutz J."/>
            <person name="Mitros T."/>
            <person name="Mozaffari S.V."/>
            <person name="Suzuki Y."/>
            <person name="Haramoto Y."/>
            <person name="Yamamoto T.S."/>
            <person name="Takagi C."/>
            <person name="Heald R."/>
            <person name="Miller K."/>
            <person name="Haudenschild C."/>
            <person name="Kitzman J."/>
            <person name="Nakayama T."/>
            <person name="Izutsu Y."/>
            <person name="Robert J."/>
            <person name="Fortriede J."/>
            <person name="Burns K."/>
            <person name="Lotay V."/>
            <person name="Karimi K."/>
            <person name="Yasuoka Y."/>
            <person name="Dichmann D.S."/>
            <person name="Flajnik M.F."/>
            <person name="Houston D.W."/>
            <person name="Shendure J."/>
            <person name="DuPasquier L."/>
            <person name="Vize P.D."/>
            <person name="Zorn A.M."/>
            <person name="Ito M."/>
            <person name="Marcotte E.M."/>
            <person name="Wallingford J.B."/>
            <person name="Ito Y."/>
            <person name="Asashima M."/>
            <person name="Ueno N."/>
            <person name="Matsuda Y."/>
            <person name="Veenstra G.J."/>
            <person name="Fujiyama A."/>
            <person name="Harland R.M."/>
            <person name="Taira M."/>
            <person name="Rokhsar D.S."/>
        </authorList>
    </citation>
    <scope>NUCLEOTIDE SEQUENCE [LARGE SCALE GENOMIC DNA]</scope>
    <source>
        <strain evidence="17">J</strain>
    </source>
</reference>
<evidence type="ECO:0000256" key="4">
    <source>
        <dbReference type="ARBA" id="ARBA00022692"/>
    </source>
</evidence>
<evidence type="ECO:0000256" key="11">
    <source>
        <dbReference type="ARBA" id="ARBA00023180"/>
    </source>
</evidence>
<evidence type="ECO:0000256" key="14">
    <source>
        <dbReference type="RuleBase" id="RU363047"/>
    </source>
</evidence>
<keyword evidence="11" id="KW-0325">Glycoprotein</keyword>
<proteinExistence type="inferred from homology"/>
<feature type="transmembrane region" description="Helical" evidence="14">
    <location>
        <begin position="141"/>
        <end position="163"/>
    </location>
</feature>
<feature type="transmembrane region" description="Helical" evidence="14">
    <location>
        <begin position="208"/>
        <end position="226"/>
    </location>
</feature>
<dbReference type="PROSITE" id="PS00237">
    <property type="entry name" value="G_PROTEIN_RECEP_F1_1"/>
    <property type="match status" value="1"/>
</dbReference>
<feature type="transmembrane region" description="Helical" evidence="14">
    <location>
        <begin position="238"/>
        <end position="261"/>
    </location>
</feature>
<evidence type="ECO:0000313" key="17">
    <source>
        <dbReference type="Proteomes" id="UP000694892"/>
    </source>
</evidence>
<dbReference type="GO" id="GO:0005886">
    <property type="term" value="C:plasma membrane"/>
    <property type="evidence" value="ECO:0007669"/>
    <property type="project" value="UniProtKB-SubCell"/>
</dbReference>
<keyword evidence="8 14" id="KW-0472">Membrane</keyword>
<feature type="transmembrane region" description="Helical" evidence="14">
    <location>
        <begin position="60"/>
        <end position="86"/>
    </location>
</feature>
<keyword evidence="7 13" id="KW-0297">G-protein coupled receptor</keyword>
<evidence type="ECO:0000259" key="15">
    <source>
        <dbReference type="PROSITE" id="PS50262"/>
    </source>
</evidence>
<dbReference type="InterPro" id="IPR000276">
    <property type="entry name" value="GPCR_Rhodpsn"/>
</dbReference>
<dbReference type="FunFam" id="1.20.1070.10:FF:000010">
    <property type="entry name" value="Olfactory receptor"/>
    <property type="match status" value="1"/>
</dbReference>
<dbReference type="PRINTS" id="PR00237">
    <property type="entry name" value="GPCRRHODOPSN"/>
</dbReference>
<accession>A0A974DUG9</accession>
<evidence type="ECO:0000256" key="6">
    <source>
        <dbReference type="ARBA" id="ARBA00022989"/>
    </source>
</evidence>
<evidence type="ECO:0000256" key="2">
    <source>
        <dbReference type="ARBA" id="ARBA00022475"/>
    </source>
</evidence>
<evidence type="ECO:0000256" key="8">
    <source>
        <dbReference type="ARBA" id="ARBA00023136"/>
    </source>
</evidence>
<evidence type="ECO:0000256" key="10">
    <source>
        <dbReference type="ARBA" id="ARBA00023170"/>
    </source>
</evidence>
<dbReference type="GO" id="GO:0004984">
    <property type="term" value="F:olfactory receptor activity"/>
    <property type="evidence" value="ECO:0007669"/>
    <property type="project" value="InterPro"/>
</dbReference>
<keyword evidence="12 13" id="KW-0807">Transducer</keyword>
<comment type="subcellular location">
    <subcellularLocation>
        <location evidence="1 14">Cell membrane</location>
        <topology evidence="1 14">Multi-pass membrane protein</topology>
    </subcellularLocation>
</comment>
<dbReference type="OMA" id="RITDVWI"/>
<dbReference type="InterPro" id="IPR000725">
    <property type="entry name" value="Olfact_rcpt"/>
</dbReference>
<keyword evidence="6 14" id="KW-1133">Transmembrane helix</keyword>
<dbReference type="PANTHER" id="PTHR24242">
    <property type="entry name" value="G-PROTEIN COUPLED RECEPTOR"/>
    <property type="match status" value="1"/>
</dbReference>
<keyword evidence="5 14" id="KW-0552">Olfaction</keyword>
<evidence type="ECO:0000256" key="7">
    <source>
        <dbReference type="ARBA" id="ARBA00023040"/>
    </source>
</evidence>
<feature type="transmembrane region" description="Helical" evidence="14">
    <location>
        <begin position="25"/>
        <end position="48"/>
    </location>
</feature>
<dbReference type="AlphaFoldDB" id="A0A974DUG9"/>
<evidence type="ECO:0000313" key="16">
    <source>
        <dbReference type="EMBL" id="OCT98198.1"/>
    </source>
</evidence>
<dbReference type="EMBL" id="CM004467">
    <property type="protein sequence ID" value="OCT98198.1"/>
    <property type="molecule type" value="Genomic_DNA"/>
</dbReference>
<evidence type="ECO:0000256" key="5">
    <source>
        <dbReference type="ARBA" id="ARBA00022725"/>
    </source>
</evidence>
<protein>
    <recommendedName>
        <fullName evidence="14">Olfactory receptor</fullName>
    </recommendedName>
</protein>
<feature type="domain" description="G-protein coupled receptors family 1 profile" evidence="15">
    <location>
        <begin position="41"/>
        <end position="290"/>
    </location>
</feature>
<dbReference type="Pfam" id="PF13853">
    <property type="entry name" value="7tm_4"/>
    <property type="match status" value="1"/>
</dbReference>
<keyword evidence="4 13" id="KW-0812">Transmembrane</keyword>
<dbReference type="InterPro" id="IPR017452">
    <property type="entry name" value="GPCR_Rhodpsn_7TM"/>
</dbReference>
<dbReference type="PROSITE" id="PS50262">
    <property type="entry name" value="G_PROTEIN_RECEP_F1_2"/>
    <property type="match status" value="1"/>
</dbReference>